<name>A0A644V4P8_9ZZZZ</name>
<dbReference type="AlphaFoldDB" id="A0A644V4P8"/>
<gene>
    <name evidence="1" type="ORF">SDC9_32298</name>
</gene>
<organism evidence="1">
    <name type="scientific">bioreactor metagenome</name>
    <dbReference type="NCBI Taxonomy" id="1076179"/>
    <lineage>
        <taxon>unclassified sequences</taxon>
        <taxon>metagenomes</taxon>
        <taxon>ecological metagenomes</taxon>
    </lineage>
</organism>
<dbReference type="EMBL" id="VSSQ01000220">
    <property type="protein sequence ID" value="MPL86318.1"/>
    <property type="molecule type" value="Genomic_DNA"/>
</dbReference>
<protein>
    <submittedName>
        <fullName evidence="1">Uncharacterized protein</fullName>
    </submittedName>
</protein>
<reference evidence="1" key="1">
    <citation type="submission" date="2019-08" db="EMBL/GenBank/DDBJ databases">
        <authorList>
            <person name="Kucharzyk K."/>
            <person name="Murdoch R.W."/>
            <person name="Higgins S."/>
            <person name="Loffler F."/>
        </authorList>
    </citation>
    <scope>NUCLEOTIDE SEQUENCE</scope>
</reference>
<evidence type="ECO:0000313" key="1">
    <source>
        <dbReference type="EMBL" id="MPL86318.1"/>
    </source>
</evidence>
<comment type="caution">
    <text evidence="1">The sequence shown here is derived from an EMBL/GenBank/DDBJ whole genome shotgun (WGS) entry which is preliminary data.</text>
</comment>
<sequence length="44" mass="5200">MTFFETIFRAVVYKGLQGYFHLKTEEKIGKTVGIREITTQNTRF</sequence>
<proteinExistence type="predicted"/>
<accession>A0A644V4P8</accession>